<comment type="caution">
    <text evidence="1">The sequence shown here is derived from an EMBL/GenBank/DDBJ whole genome shotgun (WGS) entry which is preliminary data.</text>
</comment>
<reference evidence="1 2" key="1">
    <citation type="submission" date="2020-06" db="EMBL/GenBank/DDBJ databases">
        <authorList>
            <person name="Grouzdev D.S."/>
        </authorList>
    </citation>
    <scope>NUCLEOTIDE SEQUENCE [LARGE SCALE GENOMIC DNA]</scope>
    <source>
        <strain evidence="1 2">HO-A22</strain>
    </source>
</reference>
<accession>A0A7Y6QAA7</accession>
<evidence type="ECO:0000313" key="2">
    <source>
        <dbReference type="Proteomes" id="UP000520198"/>
    </source>
</evidence>
<organism evidence="1 2">
    <name type="scientific">Ensifer oleiphilus</name>
    <dbReference type="NCBI Taxonomy" id="2742698"/>
    <lineage>
        <taxon>Bacteria</taxon>
        <taxon>Pseudomonadati</taxon>
        <taxon>Pseudomonadota</taxon>
        <taxon>Alphaproteobacteria</taxon>
        <taxon>Hyphomicrobiales</taxon>
        <taxon>Rhizobiaceae</taxon>
        <taxon>Sinorhizobium/Ensifer group</taxon>
        <taxon>Ensifer</taxon>
    </lineage>
</organism>
<sequence length="65" mass="7440">MSLTDTKKNIGTVVRGWNARYDLEEFIDAYHLAPLEAREIFARIGPYKVDLDQAMKARAQTIAKK</sequence>
<gene>
    <name evidence="1" type="ORF">HT585_24170</name>
</gene>
<dbReference type="RefSeq" id="WP_176355334.1">
    <property type="nucleotide sequence ID" value="NZ_JABWDU010000007.1"/>
</dbReference>
<dbReference type="Proteomes" id="UP000520198">
    <property type="component" value="Unassembled WGS sequence"/>
</dbReference>
<proteinExistence type="predicted"/>
<keyword evidence="2" id="KW-1185">Reference proteome</keyword>
<dbReference type="EMBL" id="JABWDU010000007">
    <property type="protein sequence ID" value="NVD41968.1"/>
    <property type="molecule type" value="Genomic_DNA"/>
</dbReference>
<dbReference type="AlphaFoldDB" id="A0A7Y6QAA7"/>
<evidence type="ECO:0000313" key="1">
    <source>
        <dbReference type="EMBL" id="NVD41968.1"/>
    </source>
</evidence>
<name>A0A7Y6QAA7_9HYPH</name>
<protein>
    <submittedName>
        <fullName evidence="1">Uncharacterized protein</fullName>
    </submittedName>
</protein>